<feature type="non-terminal residue" evidence="1">
    <location>
        <position position="192"/>
    </location>
</feature>
<reference evidence="1 2" key="1">
    <citation type="submission" date="2024-05" db="EMBL/GenBank/DDBJ databases">
        <title>Genome sequencing and assembly of Indian major carp, Cirrhinus mrigala (Hamilton, 1822).</title>
        <authorList>
            <person name="Mohindra V."/>
            <person name="Chowdhury L.M."/>
            <person name="Lal K."/>
            <person name="Jena J.K."/>
        </authorList>
    </citation>
    <scope>NUCLEOTIDE SEQUENCE [LARGE SCALE GENOMIC DNA]</scope>
    <source>
        <strain evidence="1">CM1030</strain>
        <tissue evidence="1">Blood</tissue>
    </source>
</reference>
<sequence>NAELKTVYAVETNSTFLECIPRSPQATIKWIIQPNHSQTSIEVRPHPVDSIMKNLQINRYTSNLNFSISQLVPGEENLIHMQRGLLLQHLASANAGLYLCVAYEHSFSRTLARYELHVIPQNHMLKAQNTHPGNYIASPRSYKELHLMGVNGLTADEYCEHLWFREKRQKQKLRPLKWKLGGKIHPTSLSTE</sequence>
<feature type="non-terminal residue" evidence="1">
    <location>
        <position position="1"/>
    </location>
</feature>
<evidence type="ECO:0000313" key="2">
    <source>
        <dbReference type="Proteomes" id="UP001529510"/>
    </source>
</evidence>
<name>A0ABD0NDG7_CIRMR</name>
<protein>
    <recommendedName>
        <fullName evidence="3">Ig-like domain-containing protein</fullName>
    </recommendedName>
</protein>
<dbReference type="Gene3D" id="2.60.40.10">
    <property type="entry name" value="Immunoglobulins"/>
    <property type="match status" value="1"/>
</dbReference>
<dbReference type="Proteomes" id="UP001529510">
    <property type="component" value="Unassembled WGS sequence"/>
</dbReference>
<dbReference type="InterPro" id="IPR013783">
    <property type="entry name" value="Ig-like_fold"/>
</dbReference>
<proteinExistence type="predicted"/>
<comment type="caution">
    <text evidence="1">The sequence shown here is derived from an EMBL/GenBank/DDBJ whole genome shotgun (WGS) entry which is preliminary data.</text>
</comment>
<keyword evidence="2" id="KW-1185">Reference proteome</keyword>
<dbReference type="AlphaFoldDB" id="A0ABD0NDG7"/>
<dbReference type="EMBL" id="JAMKFB020000022">
    <property type="protein sequence ID" value="KAL0159682.1"/>
    <property type="molecule type" value="Genomic_DNA"/>
</dbReference>
<dbReference type="CDD" id="cd05871">
    <property type="entry name" value="Ig_Sema3"/>
    <property type="match status" value="1"/>
</dbReference>
<gene>
    <name evidence="1" type="ORF">M9458_043407</name>
</gene>
<accession>A0ABD0NDG7</accession>
<dbReference type="SUPFAM" id="SSF48726">
    <property type="entry name" value="Immunoglobulin"/>
    <property type="match status" value="1"/>
</dbReference>
<evidence type="ECO:0008006" key="3">
    <source>
        <dbReference type="Google" id="ProtNLM"/>
    </source>
</evidence>
<evidence type="ECO:0000313" key="1">
    <source>
        <dbReference type="EMBL" id="KAL0159682.1"/>
    </source>
</evidence>
<organism evidence="1 2">
    <name type="scientific">Cirrhinus mrigala</name>
    <name type="common">Mrigala</name>
    <dbReference type="NCBI Taxonomy" id="683832"/>
    <lineage>
        <taxon>Eukaryota</taxon>
        <taxon>Metazoa</taxon>
        <taxon>Chordata</taxon>
        <taxon>Craniata</taxon>
        <taxon>Vertebrata</taxon>
        <taxon>Euteleostomi</taxon>
        <taxon>Actinopterygii</taxon>
        <taxon>Neopterygii</taxon>
        <taxon>Teleostei</taxon>
        <taxon>Ostariophysi</taxon>
        <taxon>Cypriniformes</taxon>
        <taxon>Cyprinidae</taxon>
        <taxon>Labeoninae</taxon>
        <taxon>Labeonini</taxon>
        <taxon>Cirrhinus</taxon>
    </lineage>
</organism>
<dbReference type="InterPro" id="IPR036179">
    <property type="entry name" value="Ig-like_dom_sf"/>
</dbReference>